<evidence type="ECO:0000313" key="2">
    <source>
        <dbReference type="EMBL" id="VFQ95501.1"/>
    </source>
</evidence>
<evidence type="ECO:0008006" key="4">
    <source>
        <dbReference type="Google" id="ProtNLM"/>
    </source>
</evidence>
<dbReference type="PANTHER" id="PTHR31228">
    <property type="entry name" value="CYSTATIN/MONELLIN SUPERFAMILY PROTEIN"/>
    <property type="match status" value="1"/>
</dbReference>
<proteinExistence type="predicted"/>
<dbReference type="EMBL" id="OOIL02005599">
    <property type="protein sequence ID" value="VFQ95501.1"/>
    <property type="molecule type" value="Genomic_DNA"/>
</dbReference>
<sequence length="197" mass="22541">MLPVDKVQEPPLKKAKLEDGDGHEANLVEVIEKGESDNESYHESDSDFSDQEEWMEFRRIRKQIKESDGFDLDIGETFVSVLGIRPIDFSNESHLAFIERMQICLEETVKKNNEGSLKFLSDFLGDPTIVCQFLDDKLADPKILKANIGNSSLIYYITFEATSTKYNGQLRIYQVKLTLVPNDEMVIFILREKPGQS</sequence>
<accession>A0A484N2I4</accession>
<protein>
    <recommendedName>
        <fullName evidence="4">Cystatin domain-containing protein</fullName>
    </recommendedName>
</protein>
<dbReference type="AlphaFoldDB" id="A0A484N2I4"/>
<dbReference type="OrthoDB" id="1589209at2759"/>
<feature type="region of interest" description="Disordered" evidence="1">
    <location>
        <begin position="1"/>
        <end position="24"/>
    </location>
</feature>
<gene>
    <name evidence="2" type="ORF">CCAM_LOCUS37277</name>
</gene>
<dbReference type="Proteomes" id="UP000595140">
    <property type="component" value="Unassembled WGS sequence"/>
</dbReference>
<reference evidence="2 3" key="1">
    <citation type="submission" date="2018-04" db="EMBL/GenBank/DDBJ databases">
        <authorList>
            <person name="Vogel A."/>
        </authorList>
    </citation>
    <scope>NUCLEOTIDE SEQUENCE [LARGE SCALE GENOMIC DNA]</scope>
</reference>
<evidence type="ECO:0000313" key="3">
    <source>
        <dbReference type="Proteomes" id="UP000595140"/>
    </source>
</evidence>
<dbReference type="PANTHER" id="PTHR31228:SF22">
    <property type="entry name" value="CYSTATIN_MONELLIN SUPERFAMILY PROTEIN"/>
    <property type="match status" value="1"/>
</dbReference>
<organism evidence="2 3">
    <name type="scientific">Cuscuta campestris</name>
    <dbReference type="NCBI Taxonomy" id="132261"/>
    <lineage>
        <taxon>Eukaryota</taxon>
        <taxon>Viridiplantae</taxon>
        <taxon>Streptophyta</taxon>
        <taxon>Embryophyta</taxon>
        <taxon>Tracheophyta</taxon>
        <taxon>Spermatophyta</taxon>
        <taxon>Magnoliopsida</taxon>
        <taxon>eudicotyledons</taxon>
        <taxon>Gunneridae</taxon>
        <taxon>Pentapetalae</taxon>
        <taxon>asterids</taxon>
        <taxon>lamiids</taxon>
        <taxon>Solanales</taxon>
        <taxon>Convolvulaceae</taxon>
        <taxon>Cuscuteae</taxon>
        <taxon>Cuscuta</taxon>
        <taxon>Cuscuta subgen. Grammica</taxon>
        <taxon>Cuscuta sect. Cleistogrammica</taxon>
    </lineage>
</organism>
<keyword evidence="3" id="KW-1185">Reference proteome</keyword>
<evidence type="ECO:0000256" key="1">
    <source>
        <dbReference type="SAM" id="MobiDB-lite"/>
    </source>
</evidence>
<name>A0A484N2I4_9ASTE</name>